<feature type="chain" id="PRO_5023849161" evidence="1">
    <location>
        <begin position="17"/>
        <end position="138"/>
    </location>
</feature>
<keyword evidence="3" id="KW-1185">Reference proteome</keyword>
<name>A0A5J4NNG2_9TREM</name>
<evidence type="ECO:0000313" key="3">
    <source>
        <dbReference type="Proteomes" id="UP000324629"/>
    </source>
</evidence>
<dbReference type="EMBL" id="QNGE01001649">
    <property type="protein sequence ID" value="KAA3677126.1"/>
    <property type="molecule type" value="Genomic_DNA"/>
</dbReference>
<accession>A0A5J4NNG2</accession>
<comment type="caution">
    <text evidence="2">The sequence shown here is derived from an EMBL/GenBank/DDBJ whole genome shotgun (WGS) entry which is preliminary data.</text>
</comment>
<organism evidence="2 3">
    <name type="scientific">Paragonimus westermani</name>
    <dbReference type="NCBI Taxonomy" id="34504"/>
    <lineage>
        <taxon>Eukaryota</taxon>
        <taxon>Metazoa</taxon>
        <taxon>Spiralia</taxon>
        <taxon>Lophotrochozoa</taxon>
        <taxon>Platyhelminthes</taxon>
        <taxon>Trematoda</taxon>
        <taxon>Digenea</taxon>
        <taxon>Plagiorchiida</taxon>
        <taxon>Troglotremata</taxon>
        <taxon>Troglotrematidae</taxon>
        <taxon>Paragonimus</taxon>
    </lineage>
</organism>
<dbReference type="AlphaFoldDB" id="A0A5J4NNG2"/>
<protein>
    <submittedName>
        <fullName evidence="2">Uncharacterized protein</fullName>
    </submittedName>
</protein>
<feature type="signal peptide" evidence="1">
    <location>
        <begin position="1"/>
        <end position="16"/>
    </location>
</feature>
<dbReference type="Proteomes" id="UP000324629">
    <property type="component" value="Unassembled WGS sequence"/>
</dbReference>
<gene>
    <name evidence="2" type="ORF">DEA37_0007185</name>
</gene>
<reference evidence="2 3" key="1">
    <citation type="journal article" date="2019" name="Gigascience">
        <title>Whole-genome sequence of the oriental lung fluke Paragonimus westermani.</title>
        <authorList>
            <person name="Oey H."/>
            <person name="Zakrzewski M."/>
            <person name="Narain K."/>
            <person name="Devi K.R."/>
            <person name="Agatsuma T."/>
            <person name="Nawaratna S."/>
            <person name="Gobert G.N."/>
            <person name="Jones M.K."/>
            <person name="Ragan M.A."/>
            <person name="McManus D.P."/>
            <person name="Krause L."/>
        </authorList>
    </citation>
    <scope>NUCLEOTIDE SEQUENCE [LARGE SCALE GENOMIC DNA]</scope>
    <source>
        <strain evidence="2 3">IND2009</strain>
    </source>
</reference>
<sequence length="138" mass="15252">MRAAAALLVYWIPANGRLCAVRFSGSVKTSSRRKTFVDIIIIIAYAPTDCSDAGLKDDFYSYQAVLLRSSHDYDIVVPVEYVDVQVDRLDDDESLLSQVAGPSFENYRKDGISCSPLGAVHNAERGLSTTDNVNLRLF</sequence>
<evidence type="ECO:0000256" key="1">
    <source>
        <dbReference type="SAM" id="SignalP"/>
    </source>
</evidence>
<evidence type="ECO:0000313" key="2">
    <source>
        <dbReference type="EMBL" id="KAA3677126.1"/>
    </source>
</evidence>
<keyword evidence="1" id="KW-0732">Signal</keyword>
<proteinExistence type="predicted"/>